<dbReference type="GeneID" id="78775522"/>
<feature type="region of interest" description="Disordered" evidence="1">
    <location>
        <begin position="185"/>
        <end position="213"/>
    </location>
</feature>
<feature type="compositionally biased region" description="Low complexity" evidence="1">
    <location>
        <begin position="47"/>
        <end position="67"/>
    </location>
</feature>
<gene>
    <name evidence="2" type="ORF">GCK72_012502</name>
</gene>
<accession>A0A6A5GNQ7</accession>
<feature type="region of interest" description="Disordered" evidence="1">
    <location>
        <begin position="423"/>
        <end position="453"/>
    </location>
</feature>
<comment type="caution">
    <text evidence="2">The sequence shown here is derived from an EMBL/GenBank/DDBJ whole genome shotgun (WGS) entry which is preliminary data.</text>
</comment>
<feature type="region of interest" description="Disordered" evidence="1">
    <location>
        <begin position="47"/>
        <end position="152"/>
    </location>
</feature>
<feature type="region of interest" description="Disordered" evidence="1">
    <location>
        <begin position="485"/>
        <end position="513"/>
    </location>
</feature>
<reference evidence="2 3" key="1">
    <citation type="submission" date="2019-12" db="EMBL/GenBank/DDBJ databases">
        <title>Chromosome-level assembly of the Caenorhabditis remanei genome.</title>
        <authorList>
            <person name="Teterina A.A."/>
            <person name="Willis J.H."/>
            <person name="Phillips P.C."/>
        </authorList>
    </citation>
    <scope>NUCLEOTIDE SEQUENCE [LARGE SCALE GENOMIC DNA]</scope>
    <source>
        <strain evidence="2 3">PX506</strain>
        <tissue evidence="2">Whole organism</tissue>
    </source>
</reference>
<feature type="region of interest" description="Disordered" evidence="1">
    <location>
        <begin position="245"/>
        <end position="273"/>
    </location>
</feature>
<dbReference type="RefSeq" id="XP_053583939.1">
    <property type="nucleotide sequence ID" value="XM_053729167.1"/>
</dbReference>
<evidence type="ECO:0000313" key="2">
    <source>
        <dbReference type="EMBL" id="KAF1756049.1"/>
    </source>
</evidence>
<proteinExistence type="predicted"/>
<protein>
    <submittedName>
        <fullName evidence="2">Uncharacterized protein</fullName>
    </submittedName>
</protein>
<dbReference type="AlphaFoldDB" id="A0A6A5GNQ7"/>
<dbReference type="KEGG" id="crq:GCK72_012502"/>
<feature type="region of interest" description="Disordered" evidence="1">
    <location>
        <begin position="605"/>
        <end position="685"/>
    </location>
</feature>
<feature type="region of interest" description="Disordered" evidence="1">
    <location>
        <begin position="545"/>
        <end position="573"/>
    </location>
</feature>
<feature type="region of interest" description="Disordered" evidence="1">
    <location>
        <begin position="303"/>
        <end position="333"/>
    </location>
</feature>
<feature type="compositionally biased region" description="Basic residues" evidence="1">
    <location>
        <begin position="896"/>
        <end position="908"/>
    </location>
</feature>
<dbReference type="Proteomes" id="UP000483820">
    <property type="component" value="Chromosome IV"/>
</dbReference>
<feature type="region of interest" description="Disordered" evidence="1">
    <location>
        <begin position="364"/>
        <end position="392"/>
    </location>
</feature>
<name>A0A6A5GNQ7_CAERE</name>
<dbReference type="CTD" id="78775522"/>
<feature type="compositionally biased region" description="Polar residues" evidence="1">
    <location>
        <begin position="646"/>
        <end position="657"/>
    </location>
</feature>
<feature type="compositionally biased region" description="Low complexity" evidence="1">
    <location>
        <begin position="99"/>
        <end position="110"/>
    </location>
</feature>
<sequence>MTLLRSRVKSGTHQKNMNVFNLGTETIHQILTIINISVAATVNINPAAPESSTPNSEETPRSSSPSSHDPQYQSRNENDRTSLNGLMGGATEENGLETASSSASGAAAMSVETPQGVEPLTAHVPTSVSAPGSPATMEQLGRSTTSDRPETSAGRMLRSLLERQAPAAMSVETPQGVEPLTAHVPTSVSAPGSPATMEQLGRSTTSDRSETSAGRMLRSLLERQAPAAMSVETPQDVEPLTAHVPTSVSAPGSPATMEQLGRSTTSDRSETSAGRMLRSLLERQAPAAMSVETPQDVEPLTAHVPTSVSAPGSPATMEQLGRSTTSDRSETSAGRMLRSLLERQAPAAMSVETPQGVEPLTAHVPTSVSAPGSPATMEQLGRSTTSDRPETSAGRMLRSLLERQAPAAMSVETPQDVEPLTAHVPTSVSAPGSPATMEQLGRSTTSDRSETSAGRMLRSLLERQAPAAMSVETPQGVEPLTAHVPTSVSAPGSPATMEQLGRSTTSDRSETSAGRMLRSLLERQAPAAMSVETPQGVESLTAHVPTSVSAPGSPATMEQLGRSTTSDRSETSAGRMLRSLLERQAPAAMSVETPQGVESLTAHVPTSVSAPGSPATMEQLGRSTTSDRSETSAGRMLRSLLERQAPTASSDVTTRVSDSLIIVGPSPDAPPRTERRRPLVSPSEVRRKIPRTEEIEAESEDTVEVATSYLDNMSEWSILRTALEPVEFTLVNVNLRNESDTSYIVAEARKLGVHIERISTSRMPYGEDIYFQKFYSYDENAERMRAVVNMENWMAKWKIDTLKSTQSQPFFWHGLNATNLLRLIIYCTKFEGSRERYTTVKEKLGSQETVRRTLESQPFVDDFRSHLNDVGQQQWIEIATTYHRREARETGLLPPRQRRRTRRTPNNF</sequence>
<dbReference type="EMBL" id="WUAV01000004">
    <property type="protein sequence ID" value="KAF1756049.1"/>
    <property type="molecule type" value="Genomic_DNA"/>
</dbReference>
<organism evidence="2 3">
    <name type="scientific">Caenorhabditis remanei</name>
    <name type="common">Caenorhabditis vulgaris</name>
    <dbReference type="NCBI Taxonomy" id="31234"/>
    <lineage>
        <taxon>Eukaryota</taxon>
        <taxon>Metazoa</taxon>
        <taxon>Ecdysozoa</taxon>
        <taxon>Nematoda</taxon>
        <taxon>Chromadorea</taxon>
        <taxon>Rhabditida</taxon>
        <taxon>Rhabditina</taxon>
        <taxon>Rhabditomorpha</taxon>
        <taxon>Rhabditoidea</taxon>
        <taxon>Rhabditidae</taxon>
        <taxon>Peloderinae</taxon>
        <taxon>Caenorhabditis</taxon>
    </lineage>
</organism>
<feature type="region of interest" description="Disordered" evidence="1">
    <location>
        <begin position="887"/>
        <end position="908"/>
    </location>
</feature>
<evidence type="ECO:0000313" key="3">
    <source>
        <dbReference type="Proteomes" id="UP000483820"/>
    </source>
</evidence>
<evidence type="ECO:0000256" key="1">
    <source>
        <dbReference type="SAM" id="MobiDB-lite"/>
    </source>
</evidence>